<protein>
    <submittedName>
        <fullName evidence="2">Putative Pleckstrin like-type, Oxysterol-binding protein, Pleckstrin like domain protein</fullName>
    </submittedName>
</protein>
<feature type="non-terminal residue" evidence="2">
    <location>
        <position position="380"/>
    </location>
</feature>
<dbReference type="OrthoDB" id="14833at2759"/>
<dbReference type="AlphaFoldDB" id="A0A0R0LS77"/>
<evidence type="ECO:0000259" key="1">
    <source>
        <dbReference type="PROSITE" id="PS50003"/>
    </source>
</evidence>
<dbReference type="Gene3D" id="2.30.29.30">
    <property type="entry name" value="Pleckstrin-homology domain (PH domain)/Phosphotyrosine-binding domain (PTB)"/>
    <property type="match status" value="1"/>
</dbReference>
<feature type="non-terminal residue" evidence="2">
    <location>
        <position position="1"/>
    </location>
</feature>
<gene>
    <name evidence="2" type="ORF">M153_71860003</name>
</gene>
<keyword evidence="3" id="KW-1185">Reference proteome</keyword>
<sequence>FYFNPLSEKYYFIIMNHDRMSEILLEKHSIPESDYLNALKILNNDTSTMLQLISSGYRSKIFGTVGEHLVILRNRSKLLEISEILNVPNEETQMIDTTYSYKLDMDDTEFFRSKTSESTAFIDSFLPLAKRLNYQDITFLFDPSSTRSPILQGILKKYTNIIKQYKNRYVILFFDRLNYYKIKDGRRILRRSVNLGDIAEIRRVKYKKKNKNDIIYEKLIINLKNKKEKRLIFKSDHKYIQEWYDLINKNMTELNVDLIGHYINTLLFYKLDSHSRIEFVTRFKDFRPILIYDQTHEEKKDVFYDLPEDVNYETECKNVKCKNDGLTGYFKCLLNLDCDEHHQTDQIKFRHEKILTENVFDLSEMKSGMKISAKDQNISK</sequence>
<evidence type="ECO:0000313" key="3">
    <source>
        <dbReference type="Proteomes" id="UP000051530"/>
    </source>
</evidence>
<evidence type="ECO:0000313" key="2">
    <source>
        <dbReference type="EMBL" id="KRH92349.1"/>
    </source>
</evidence>
<dbReference type="InterPro" id="IPR011993">
    <property type="entry name" value="PH-like_dom_sf"/>
</dbReference>
<dbReference type="SUPFAM" id="SSF50729">
    <property type="entry name" value="PH domain-like"/>
    <property type="match status" value="1"/>
</dbReference>
<reference evidence="2 3" key="1">
    <citation type="submission" date="2015-07" db="EMBL/GenBank/DDBJ databases">
        <title>The genome of Pseudoloma neurophilia, a relevant intracellular parasite of the zebrafish.</title>
        <authorList>
            <person name="Ndikumana S."/>
            <person name="Pelin A."/>
            <person name="Sanders J."/>
            <person name="Corradi N."/>
        </authorList>
    </citation>
    <scope>NUCLEOTIDE SEQUENCE [LARGE SCALE GENOMIC DNA]</scope>
    <source>
        <strain evidence="2 3">MK1</strain>
    </source>
</reference>
<dbReference type="Proteomes" id="UP000051530">
    <property type="component" value="Unassembled WGS sequence"/>
</dbReference>
<dbReference type="PROSITE" id="PS50003">
    <property type="entry name" value="PH_DOMAIN"/>
    <property type="match status" value="1"/>
</dbReference>
<comment type="caution">
    <text evidence="2">The sequence shown here is derived from an EMBL/GenBank/DDBJ whole genome shotgun (WGS) entry which is preliminary data.</text>
</comment>
<organism evidence="2 3">
    <name type="scientific">Pseudoloma neurophilia</name>
    <dbReference type="NCBI Taxonomy" id="146866"/>
    <lineage>
        <taxon>Eukaryota</taxon>
        <taxon>Fungi</taxon>
        <taxon>Fungi incertae sedis</taxon>
        <taxon>Microsporidia</taxon>
        <taxon>Pseudoloma</taxon>
    </lineage>
</organism>
<dbReference type="VEuPathDB" id="MicrosporidiaDB:M153_71860003"/>
<accession>A0A0R0LS77</accession>
<name>A0A0R0LS77_9MICR</name>
<feature type="domain" description="PH" evidence="1">
    <location>
        <begin position="148"/>
        <end position="252"/>
    </location>
</feature>
<dbReference type="SMART" id="SM00233">
    <property type="entry name" value="PH"/>
    <property type="match status" value="1"/>
</dbReference>
<dbReference type="EMBL" id="LGUB01000996">
    <property type="protein sequence ID" value="KRH92349.1"/>
    <property type="molecule type" value="Genomic_DNA"/>
</dbReference>
<dbReference type="InterPro" id="IPR001849">
    <property type="entry name" value="PH_domain"/>
</dbReference>
<dbReference type="Pfam" id="PF00169">
    <property type="entry name" value="PH"/>
    <property type="match status" value="1"/>
</dbReference>
<proteinExistence type="predicted"/>